<organism evidence="6 7">
    <name type="scientific">Engelhardtia mirabilis</name>
    <dbReference type="NCBI Taxonomy" id="2528011"/>
    <lineage>
        <taxon>Bacteria</taxon>
        <taxon>Pseudomonadati</taxon>
        <taxon>Planctomycetota</taxon>
        <taxon>Planctomycetia</taxon>
        <taxon>Planctomycetia incertae sedis</taxon>
        <taxon>Engelhardtia</taxon>
    </lineage>
</organism>
<dbReference type="Pfam" id="PF09856">
    <property type="entry name" value="ScfRs"/>
    <property type="match status" value="1"/>
</dbReference>
<keyword evidence="2" id="KW-0805">Transcription regulation</keyword>
<dbReference type="SUPFAM" id="SSF47413">
    <property type="entry name" value="lambda repressor-like DNA-binding domains"/>
    <property type="match status" value="1"/>
</dbReference>
<dbReference type="InterPro" id="IPR050807">
    <property type="entry name" value="TransReg_Diox_bact_type"/>
</dbReference>
<evidence type="ECO:0000256" key="1">
    <source>
        <dbReference type="ARBA" id="ARBA00007227"/>
    </source>
</evidence>
<evidence type="ECO:0000313" key="6">
    <source>
        <dbReference type="EMBL" id="QDU69175.1"/>
    </source>
</evidence>
<reference evidence="6 7" key="1">
    <citation type="submission" date="2019-02" db="EMBL/GenBank/DDBJ databases">
        <title>Deep-cultivation of Planctomycetes and their phenomic and genomic characterization uncovers novel biology.</title>
        <authorList>
            <person name="Wiegand S."/>
            <person name="Jogler M."/>
            <person name="Boedeker C."/>
            <person name="Pinto D."/>
            <person name="Vollmers J."/>
            <person name="Rivas-Marin E."/>
            <person name="Kohn T."/>
            <person name="Peeters S.H."/>
            <person name="Heuer A."/>
            <person name="Rast P."/>
            <person name="Oberbeckmann S."/>
            <person name="Bunk B."/>
            <person name="Jeske O."/>
            <person name="Meyerdierks A."/>
            <person name="Storesund J.E."/>
            <person name="Kallscheuer N."/>
            <person name="Luecker S."/>
            <person name="Lage O.M."/>
            <person name="Pohl T."/>
            <person name="Merkel B.J."/>
            <person name="Hornburger P."/>
            <person name="Mueller R.-W."/>
            <person name="Bruemmer F."/>
            <person name="Labrenz M."/>
            <person name="Spormann A.M."/>
            <person name="Op den Camp H."/>
            <person name="Overmann J."/>
            <person name="Amann R."/>
            <person name="Jetten M.S.M."/>
            <person name="Mascher T."/>
            <person name="Medema M.H."/>
            <person name="Devos D.P."/>
            <person name="Kaster A.-K."/>
            <person name="Ovreas L."/>
            <person name="Rohde M."/>
            <person name="Galperin M.Y."/>
            <person name="Jogler C."/>
        </authorList>
    </citation>
    <scope>NUCLEOTIDE SEQUENCE [LARGE SCALE GENOMIC DNA]</scope>
    <source>
        <strain evidence="6 7">Pla133</strain>
    </source>
</reference>
<dbReference type="RefSeq" id="WP_145068836.1">
    <property type="nucleotide sequence ID" value="NZ_CP036287.1"/>
</dbReference>
<keyword evidence="3" id="KW-0238">DNA-binding</keyword>
<dbReference type="Proteomes" id="UP000316921">
    <property type="component" value="Chromosome"/>
</dbReference>
<dbReference type="GO" id="GO:0003677">
    <property type="term" value="F:DNA binding"/>
    <property type="evidence" value="ECO:0007669"/>
    <property type="project" value="UniProtKB-KW"/>
</dbReference>
<feature type="domain" description="HTH cro/C1-type" evidence="5">
    <location>
        <begin position="11"/>
        <end position="65"/>
    </location>
</feature>
<comment type="similarity">
    <text evidence="1">Belongs to the short-chain fatty acyl-CoA assimilation regulator (ScfR) family.</text>
</comment>
<dbReference type="SMART" id="SM00530">
    <property type="entry name" value="HTH_XRE"/>
    <property type="match status" value="1"/>
</dbReference>
<dbReference type="GO" id="GO:0005829">
    <property type="term" value="C:cytosol"/>
    <property type="evidence" value="ECO:0007669"/>
    <property type="project" value="TreeGrafter"/>
</dbReference>
<dbReference type="Pfam" id="PF01381">
    <property type="entry name" value="HTH_3"/>
    <property type="match status" value="1"/>
</dbReference>
<evidence type="ECO:0000313" key="7">
    <source>
        <dbReference type="Proteomes" id="UP000316921"/>
    </source>
</evidence>
<dbReference type="Pfam" id="PF06114">
    <property type="entry name" value="Peptidase_M78"/>
    <property type="match status" value="1"/>
</dbReference>
<accession>A0A518BQC6</accession>
<dbReference type="KEGG" id="pbap:Pla133_42920"/>
<evidence type="ECO:0000256" key="3">
    <source>
        <dbReference type="ARBA" id="ARBA00023125"/>
    </source>
</evidence>
<dbReference type="Gene3D" id="1.10.260.40">
    <property type="entry name" value="lambda repressor-like DNA-binding domains"/>
    <property type="match status" value="1"/>
</dbReference>
<dbReference type="PANTHER" id="PTHR46797">
    <property type="entry name" value="HTH-TYPE TRANSCRIPTIONAL REGULATOR"/>
    <property type="match status" value="1"/>
</dbReference>
<proteinExistence type="inferred from homology"/>
<dbReference type="GO" id="GO:0003700">
    <property type="term" value="F:DNA-binding transcription factor activity"/>
    <property type="evidence" value="ECO:0007669"/>
    <property type="project" value="TreeGrafter"/>
</dbReference>
<evidence type="ECO:0000256" key="2">
    <source>
        <dbReference type="ARBA" id="ARBA00023015"/>
    </source>
</evidence>
<dbReference type="EMBL" id="CP036287">
    <property type="protein sequence ID" value="QDU69175.1"/>
    <property type="molecule type" value="Genomic_DNA"/>
</dbReference>
<dbReference type="InterPro" id="IPR026281">
    <property type="entry name" value="HTH_RamB"/>
</dbReference>
<dbReference type="PIRSF" id="PIRSF019251">
    <property type="entry name" value="Rv0465c"/>
    <property type="match status" value="1"/>
</dbReference>
<protein>
    <submittedName>
        <fullName evidence="6">Anaerobic benzoate catabolism transcriptional regulator</fullName>
    </submittedName>
</protein>
<evidence type="ECO:0000256" key="4">
    <source>
        <dbReference type="ARBA" id="ARBA00023163"/>
    </source>
</evidence>
<dbReference type="PANTHER" id="PTHR46797:SF23">
    <property type="entry name" value="HTH-TYPE TRANSCRIPTIONAL REGULATOR SUTR"/>
    <property type="match status" value="1"/>
</dbReference>
<evidence type="ECO:0000259" key="5">
    <source>
        <dbReference type="PROSITE" id="PS50943"/>
    </source>
</evidence>
<dbReference type="InterPro" id="IPR001387">
    <property type="entry name" value="Cro/C1-type_HTH"/>
</dbReference>
<dbReference type="InterPro" id="IPR018653">
    <property type="entry name" value="ScfR_C"/>
</dbReference>
<dbReference type="InterPro" id="IPR010359">
    <property type="entry name" value="IrrE_HExxH"/>
</dbReference>
<name>A0A518BQC6_9BACT</name>
<dbReference type="InterPro" id="IPR010982">
    <property type="entry name" value="Lambda_DNA-bd_dom_sf"/>
</dbReference>
<gene>
    <name evidence="6" type="ORF">Pla133_42920</name>
</gene>
<keyword evidence="4" id="KW-0804">Transcription</keyword>
<dbReference type="AlphaFoldDB" id="A0A518BQC6"/>
<keyword evidence="7" id="KW-1185">Reference proteome</keyword>
<dbReference type="PROSITE" id="PS50943">
    <property type="entry name" value="HTH_CROC1"/>
    <property type="match status" value="1"/>
</dbReference>
<sequence length="481" mass="54049">MNDLPHLGPRIRRWRKKRGLTQAQMARELAISPSYLNHIEKGQRPLTVPILLKLSETYSLDLSQLADSDDLRLVAELREVLGDRLFTASDAAGADLDALVGRFPEIARALTTLYRQYRSSSERTAVLAERLSDGEEVWGPDALRLPSEDVTEFIQVSRNHFPALETAAEDLWTRGELETSTLFSQLSAYLLANHGLRVEVTRPTELPGAARRLDRGKGVLRISQALSEHSRRFQLAYQIALLEHADLLVELAQADCLTTDEARALARVALANYFAGAVLMPYEKFIGEGRDVRWDVELLEHNFGAGFEQVCHRMTTLRRKGDEGPPFHFLRVDVAGNISKRYAGSGIRFARYGGACPRWNVHSAFMTPGMISRQVSRMTDGRTYFCIARTVRKAGGGYHVPQSRLAIGLGVDIQYAREMVYSDGVELDNAETAVPVGISCRLCERLDCRQRAFPPVHHRYKVDENVRGLSFYYEPEDGESD</sequence>
<dbReference type="CDD" id="cd00093">
    <property type="entry name" value="HTH_XRE"/>
    <property type="match status" value="1"/>
</dbReference>